<name>A0ABR8D8G5_9NOST</name>
<organism evidence="2 3">
    <name type="scientific">Anabaena azotica FACHB-119</name>
    <dbReference type="NCBI Taxonomy" id="947527"/>
    <lineage>
        <taxon>Bacteria</taxon>
        <taxon>Bacillati</taxon>
        <taxon>Cyanobacteriota</taxon>
        <taxon>Cyanophyceae</taxon>
        <taxon>Nostocales</taxon>
        <taxon>Nostocaceae</taxon>
        <taxon>Anabaena</taxon>
        <taxon>Anabaena azotica</taxon>
    </lineage>
</organism>
<proteinExistence type="predicted"/>
<protein>
    <submittedName>
        <fullName evidence="2">PEP-CTERM sorting domain-containing protein</fullName>
    </submittedName>
</protein>
<accession>A0ABR8D8G5</accession>
<dbReference type="InterPro" id="IPR013424">
    <property type="entry name" value="Ice-binding_C"/>
</dbReference>
<comment type="caution">
    <text evidence="2">The sequence shown here is derived from an EMBL/GenBank/DDBJ whole genome shotgun (WGS) entry which is preliminary data.</text>
</comment>
<dbReference type="NCBIfam" id="TIGR02595">
    <property type="entry name" value="PEP_CTERM"/>
    <property type="match status" value="1"/>
</dbReference>
<reference evidence="2 3" key="1">
    <citation type="journal article" date="2020" name="ISME J.">
        <title>Comparative genomics reveals insights into cyanobacterial evolution and habitat adaptation.</title>
        <authorList>
            <person name="Chen M.Y."/>
            <person name="Teng W.K."/>
            <person name="Zhao L."/>
            <person name="Hu C.X."/>
            <person name="Zhou Y.K."/>
            <person name="Han B.P."/>
            <person name="Song L.R."/>
            <person name="Shu W.S."/>
        </authorList>
    </citation>
    <scope>NUCLEOTIDE SEQUENCE [LARGE SCALE GENOMIC DNA]</scope>
    <source>
        <strain evidence="2 3">FACHB-119</strain>
    </source>
</reference>
<feature type="chain" id="PRO_5046425695" evidence="1">
    <location>
        <begin position="29"/>
        <end position="270"/>
    </location>
</feature>
<sequence length="270" mass="27640">MNQRSASNLLIIFASLTGIASLATPASAQLTSTKGLLSNTISPKLTTSSTGSLLTSTTSSTGSGGVISPIVSPVLETTNSTNGVVTTSQTTTVTQPVQSHLPVLNNTTPIIQNKIDTTAGVSLINNITATLQETTNTTVGSIAGVSTDSQTTATVINPTQLQPPSLSNPKELIQKTGQVTLGLQVNQQGVTLNTGANLNLGLGNLAQVGICLDGNVSLGSTGRNALADCTKPDEPERVPEPATIGGLGLISAYMMFLKRRLSKSRKVSVS</sequence>
<keyword evidence="3" id="KW-1185">Reference proteome</keyword>
<evidence type="ECO:0000256" key="1">
    <source>
        <dbReference type="SAM" id="SignalP"/>
    </source>
</evidence>
<dbReference type="EMBL" id="JACJSG010000036">
    <property type="protein sequence ID" value="MBD2503485.1"/>
    <property type="molecule type" value="Genomic_DNA"/>
</dbReference>
<dbReference type="RefSeq" id="WP_190476345.1">
    <property type="nucleotide sequence ID" value="NZ_JACJSG010000036.1"/>
</dbReference>
<dbReference type="Proteomes" id="UP000661112">
    <property type="component" value="Unassembled WGS sequence"/>
</dbReference>
<evidence type="ECO:0000313" key="2">
    <source>
        <dbReference type="EMBL" id="MBD2503485.1"/>
    </source>
</evidence>
<gene>
    <name evidence="2" type="ORF">H6G83_23245</name>
</gene>
<evidence type="ECO:0000313" key="3">
    <source>
        <dbReference type="Proteomes" id="UP000661112"/>
    </source>
</evidence>
<keyword evidence="1" id="KW-0732">Signal</keyword>
<feature type="signal peptide" evidence="1">
    <location>
        <begin position="1"/>
        <end position="28"/>
    </location>
</feature>